<keyword evidence="4" id="KW-0067">ATP-binding</keyword>
<evidence type="ECO:0000256" key="1">
    <source>
        <dbReference type="ARBA" id="ARBA00013165"/>
    </source>
</evidence>
<dbReference type="PANTHER" id="PTHR42780">
    <property type="entry name" value="SOLEUCYL-TRNA SYNTHETASE"/>
    <property type="match status" value="1"/>
</dbReference>
<dbReference type="PRINTS" id="PR00984">
    <property type="entry name" value="TRNASYNTHILE"/>
</dbReference>
<name>X1PKI4_9ZZZZ</name>
<keyword evidence="6" id="KW-0030">Aminoacyl-tRNA synthetase</keyword>
<evidence type="ECO:0000259" key="8">
    <source>
        <dbReference type="Pfam" id="PF00133"/>
    </source>
</evidence>
<reference evidence="9" key="1">
    <citation type="journal article" date="2014" name="Front. Microbiol.">
        <title>High frequency of phylogenetically diverse reductive dehalogenase-homologous genes in deep subseafloor sedimentary metagenomes.</title>
        <authorList>
            <person name="Kawai M."/>
            <person name="Futagami T."/>
            <person name="Toyoda A."/>
            <person name="Takaki Y."/>
            <person name="Nishi S."/>
            <person name="Hori S."/>
            <person name="Arai W."/>
            <person name="Tsubouchi T."/>
            <person name="Morono Y."/>
            <person name="Uchiyama I."/>
            <person name="Ito T."/>
            <person name="Fujiyama A."/>
            <person name="Inagaki F."/>
            <person name="Takami H."/>
        </authorList>
    </citation>
    <scope>NUCLEOTIDE SEQUENCE</scope>
    <source>
        <strain evidence="9">Expedition CK06-06</strain>
    </source>
</reference>
<feature type="non-terminal residue" evidence="9">
    <location>
        <position position="265"/>
    </location>
</feature>
<keyword evidence="2" id="KW-0436">Ligase</keyword>
<comment type="catalytic activity">
    <reaction evidence="7">
        <text>tRNA(Ile) + L-isoleucine + ATP = L-isoleucyl-tRNA(Ile) + AMP + diphosphate</text>
        <dbReference type="Rhea" id="RHEA:11060"/>
        <dbReference type="Rhea" id="RHEA-COMP:9666"/>
        <dbReference type="Rhea" id="RHEA-COMP:9695"/>
        <dbReference type="ChEBI" id="CHEBI:30616"/>
        <dbReference type="ChEBI" id="CHEBI:33019"/>
        <dbReference type="ChEBI" id="CHEBI:58045"/>
        <dbReference type="ChEBI" id="CHEBI:78442"/>
        <dbReference type="ChEBI" id="CHEBI:78528"/>
        <dbReference type="ChEBI" id="CHEBI:456215"/>
        <dbReference type="EC" id="6.1.1.5"/>
    </reaction>
</comment>
<organism evidence="9">
    <name type="scientific">marine sediment metagenome</name>
    <dbReference type="NCBI Taxonomy" id="412755"/>
    <lineage>
        <taxon>unclassified sequences</taxon>
        <taxon>metagenomes</taxon>
        <taxon>ecological metagenomes</taxon>
    </lineage>
</organism>
<dbReference type="AlphaFoldDB" id="X1PKI4"/>
<dbReference type="EC" id="6.1.1.5" evidence="1"/>
<dbReference type="GO" id="GO:0005524">
    <property type="term" value="F:ATP binding"/>
    <property type="evidence" value="ECO:0007669"/>
    <property type="project" value="UniProtKB-KW"/>
</dbReference>
<evidence type="ECO:0000256" key="6">
    <source>
        <dbReference type="ARBA" id="ARBA00023146"/>
    </source>
</evidence>
<keyword evidence="5" id="KW-0648">Protein biosynthesis</keyword>
<sequence>LKFPVKGEKNTYLLVWTTTPWTLPGNVAVAVNPEFSYVRVEVAEEFLILAKERLNILDKEYKIVDEFKGKELLGMGYQPLFDFAEPEKKAYLVVAGDFVSREEGTGLVHMAPAFGEDDMQVGKKNNLPVVVNVDEEGKFTKEVKPWVGQSVTDEKLNKEIIEELQKKKLLFGQEFYEHDYPFCWRCDSKLIYYAKDSWFIKMTVLKKELIENNKKVNWIPEYIKEGRFGEWLREVKDWNLTRERYWGTPLPIWQCDRCSEQVCIG</sequence>
<feature type="domain" description="Aminoacyl-tRNA synthetase class Ia" evidence="8">
    <location>
        <begin position="129"/>
        <end position="263"/>
    </location>
</feature>
<accession>X1PKI4</accession>
<dbReference type="EMBL" id="BARV01025308">
    <property type="protein sequence ID" value="GAI43006.1"/>
    <property type="molecule type" value="Genomic_DNA"/>
</dbReference>
<evidence type="ECO:0000256" key="2">
    <source>
        <dbReference type="ARBA" id="ARBA00022598"/>
    </source>
</evidence>
<dbReference type="InterPro" id="IPR002300">
    <property type="entry name" value="aa-tRNA-synth_Ia"/>
</dbReference>
<feature type="non-terminal residue" evidence="9">
    <location>
        <position position="1"/>
    </location>
</feature>
<dbReference type="GO" id="GO:0004822">
    <property type="term" value="F:isoleucine-tRNA ligase activity"/>
    <property type="evidence" value="ECO:0007669"/>
    <property type="project" value="UniProtKB-EC"/>
</dbReference>
<evidence type="ECO:0000256" key="4">
    <source>
        <dbReference type="ARBA" id="ARBA00022840"/>
    </source>
</evidence>
<dbReference type="InterPro" id="IPR009008">
    <property type="entry name" value="Val/Leu/Ile-tRNA-synth_edit"/>
</dbReference>
<dbReference type="Pfam" id="PF00133">
    <property type="entry name" value="tRNA-synt_1"/>
    <property type="match status" value="1"/>
</dbReference>
<protein>
    <recommendedName>
        <fullName evidence="1">isoleucine--tRNA ligase</fullName>
        <ecNumber evidence="1">6.1.1.5</ecNumber>
    </recommendedName>
</protein>
<dbReference type="SUPFAM" id="SSF50677">
    <property type="entry name" value="ValRS/IleRS/LeuRS editing domain"/>
    <property type="match status" value="1"/>
</dbReference>
<dbReference type="GO" id="GO:0006428">
    <property type="term" value="P:isoleucyl-tRNA aminoacylation"/>
    <property type="evidence" value="ECO:0007669"/>
    <property type="project" value="InterPro"/>
</dbReference>
<dbReference type="InterPro" id="IPR002301">
    <property type="entry name" value="Ile-tRNA-ligase"/>
</dbReference>
<dbReference type="GO" id="GO:0002161">
    <property type="term" value="F:aminoacyl-tRNA deacylase activity"/>
    <property type="evidence" value="ECO:0007669"/>
    <property type="project" value="InterPro"/>
</dbReference>
<evidence type="ECO:0000256" key="3">
    <source>
        <dbReference type="ARBA" id="ARBA00022741"/>
    </source>
</evidence>
<gene>
    <name evidence="9" type="ORF">S06H3_41129</name>
</gene>
<evidence type="ECO:0000313" key="9">
    <source>
        <dbReference type="EMBL" id="GAI43006.1"/>
    </source>
</evidence>
<dbReference type="Gene3D" id="3.90.740.10">
    <property type="entry name" value="Valyl/Leucyl/Isoleucyl-tRNA synthetase, editing domain"/>
    <property type="match status" value="1"/>
</dbReference>
<keyword evidence="3" id="KW-0547">Nucleotide-binding</keyword>
<dbReference type="SUPFAM" id="SSF52374">
    <property type="entry name" value="Nucleotidylyl transferase"/>
    <property type="match status" value="1"/>
</dbReference>
<comment type="caution">
    <text evidence="9">The sequence shown here is derived from an EMBL/GenBank/DDBJ whole genome shotgun (WGS) entry which is preliminary data.</text>
</comment>
<proteinExistence type="predicted"/>
<dbReference type="PANTHER" id="PTHR42780:SF1">
    <property type="entry name" value="ISOLEUCINE--TRNA LIGASE, CYTOPLASMIC"/>
    <property type="match status" value="1"/>
</dbReference>
<evidence type="ECO:0000256" key="5">
    <source>
        <dbReference type="ARBA" id="ARBA00022917"/>
    </source>
</evidence>
<dbReference type="InterPro" id="IPR023586">
    <property type="entry name" value="Ile-tRNA-ligase_type2"/>
</dbReference>
<evidence type="ECO:0000256" key="7">
    <source>
        <dbReference type="ARBA" id="ARBA00048359"/>
    </source>
</evidence>